<name>G7J8B3_MEDTR</name>
<dbReference type="Proteomes" id="UP000002051">
    <property type="component" value="Chromosome 3"/>
</dbReference>
<reference evidence="6" key="5">
    <citation type="journal article" date="2018" name="Nat. Plants">
        <title>Whole-genome landscape of Medicago truncatula symbiotic genes.</title>
        <authorList>
            <person name="Pecrix Y."/>
            <person name="Staton S.E."/>
            <person name="Sallet E."/>
            <person name="Lelandais-Briere C."/>
            <person name="Moreau S."/>
            <person name="Carrere S."/>
            <person name="Blein T."/>
            <person name="Jardinaud M.F."/>
            <person name="Latrasse D."/>
            <person name="Zouine M."/>
            <person name="Zahm M."/>
            <person name="Kreplak J."/>
            <person name="Mayjonade B."/>
            <person name="Satge C."/>
            <person name="Perez M."/>
            <person name="Cauet S."/>
            <person name="Marande W."/>
            <person name="Chantry-Darmon C."/>
            <person name="Lopez-Roques C."/>
            <person name="Bouchez O."/>
            <person name="Berard A."/>
            <person name="Debelle F."/>
            <person name="Munos S."/>
            <person name="Bendahmane A."/>
            <person name="Berges H."/>
            <person name="Niebel A."/>
            <person name="Buitink J."/>
            <person name="Frugier F."/>
            <person name="Benhamed M."/>
            <person name="Crespi M."/>
            <person name="Gouzy J."/>
            <person name="Gamas P."/>
        </authorList>
    </citation>
    <scope>NUCLEOTIDE SEQUENCE [LARGE SCALE GENOMIC DNA]</scope>
    <source>
        <strain evidence="6">cv. Jemalong A17</strain>
    </source>
</reference>
<keyword evidence="5" id="KW-1185">Reference proteome</keyword>
<dbReference type="HOGENOM" id="CLU_1752445_0_0_1"/>
<dbReference type="Proteomes" id="UP000265566">
    <property type="component" value="Chromosome 3"/>
</dbReference>
<evidence type="ECO:0000313" key="4">
    <source>
        <dbReference type="EnsemblPlants" id="AES73420"/>
    </source>
</evidence>
<protein>
    <submittedName>
        <fullName evidence="1 4">Uncharacterized protein</fullName>
    </submittedName>
</protein>
<sequence length="149" mass="16018">MTSKRTSRGKQKLDMKKHVAEAKHENLKTLASFGYWSIKEDAESYQYDQVEKVDTALVNLTNKIISHILVNGGEINHQAISSIDELNGVKTNPPCVFGAIFPPTEALGSIQYDPKGKGKVVTASPGLAANQTQGLLNLAGASESGSSEF</sequence>
<reference evidence="4" key="4">
    <citation type="submission" date="2015-04" db="UniProtKB">
        <authorList>
            <consortium name="EnsemblPlants"/>
        </authorList>
    </citation>
    <scope>IDENTIFICATION</scope>
    <source>
        <strain evidence="4">cv. Jemalong A17</strain>
    </source>
</reference>
<dbReference type="Gramene" id="rna19054">
    <property type="protein sequence ID" value="RHN70474.1"/>
    <property type="gene ID" value="gene19054"/>
</dbReference>
<dbReference type="EMBL" id="PSQE01000003">
    <property type="protein sequence ID" value="RHN70474.1"/>
    <property type="molecule type" value="Genomic_DNA"/>
</dbReference>
<reference evidence="1 5" key="3">
    <citation type="journal article" date="2014" name="BMC Genomics">
        <title>An improved genome release (version Mt4.0) for the model legume Medicago truncatula.</title>
        <authorList>
            <person name="Tang H."/>
            <person name="Krishnakumar V."/>
            <person name="Bidwell S."/>
            <person name="Rosen B."/>
            <person name="Chan A."/>
            <person name="Zhou S."/>
            <person name="Gentzbittel L."/>
            <person name="Childs K.L."/>
            <person name="Yandell M."/>
            <person name="Gundlach H."/>
            <person name="Mayer K.F."/>
            <person name="Schwartz D.C."/>
            <person name="Town C.D."/>
        </authorList>
    </citation>
    <scope>GENOME REANNOTATION</scope>
    <source>
        <strain evidence="4 5">cv. Jemalong A17</strain>
    </source>
</reference>
<evidence type="ECO:0000313" key="6">
    <source>
        <dbReference type="Proteomes" id="UP000265566"/>
    </source>
</evidence>
<dbReference type="EMBL" id="CM001219">
    <property type="protein sequence ID" value="AES73420.1"/>
    <property type="molecule type" value="Genomic_DNA"/>
</dbReference>
<reference evidence="2" key="2">
    <citation type="submission" date="2012-05" db="EMBL/GenBank/DDBJ databases">
        <authorList>
            <person name="Krishnakumar V."/>
            <person name="Cheung F."/>
            <person name="Xiao Y."/>
            <person name="Chan A."/>
            <person name="Moskal W.A."/>
            <person name="Town C.D."/>
        </authorList>
    </citation>
    <scope>NUCLEOTIDE SEQUENCE</scope>
</reference>
<evidence type="ECO:0000313" key="2">
    <source>
        <dbReference type="EMBL" id="AFK41554.1"/>
    </source>
</evidence>
<dbReference type="EMBL" id="BT141760">
    <property type="protein sequence ID" value="AFK41554.1"/>
    <property type="molecule type" value="mRNA"/>
</dbReference>
<proteinExistence type="evidence at transcript level"/>
<evidence type="ECO:0000313" key="5">
    <source>
        <dbReference type="Proteomes" id="UP000002051"/>
    </source>
</evidence>
<evidence type="ECO:0000313" key="1">
    <source>
        <dbReference type="EMBL" id="AES73420.1"/>
    </source>
</evidence>
<dbReference type="AlphaFoldDB" id="G7J8B3"/>
<evidence type="ECO:0000313" key="3">
    <source>
        <dbReference type="EMBL" id="RHN70474.1"/>
    </source>
</evidence>
<dbReference type="KEGG" id="mtr:11435223"/>
<reference evidence="1 5" key="1">
    <citation type="journal article" date="2011" name="Nature">
        <title>The Medicago genome provides insight into the evolution of rhizobial symbioses.</title>
        <authorList>
            <person name="Young N.D."/>
            <person name="Debelle F."/>
            <person name="Oldroyd G.E."/>
            <person name="Geurts R."/>
            <person name="Cannon S.B."/>
            <person name="Udvardi M.K."/>
            <person name="Benedito V.A."/>
            <person name="Mayer K.F."/>
            <person name="Gouzy J."/>
            <person name="Schoof H."/>
            <person name="Van de Peer Y."/>
            <person name="Proost S."/>
            <person name="Cook D.R."/>
            <person name="Meyers B.C."/>
            <person name="Spannagl M."/>
            <person name="Cheung F."/>
            <person name="De Mita S."/>
            <person name="Krishnakumar V."/>
            <person name="Gundlach H."/>
            <person name="Zhou S."/>
            <person name="Mudge J."/>
            <person name="Bharti A.K."/>
            <person name="Murray J.D."/>
            <person name="Naoumkina M.A."/>
            <person name="Rosen B."/>
            <person name="Silverstein K.A."/>
            <person name="Tang H."/>
            <person name="Rombauts S."/>
            <person name="Zhao P.X."/>
            <person name="Zhou P."/>
            <person name="Barbe V."/>
            <person name="Bardou P."/>
            <person name="Bechner M."/>
            <person name="Bellec A."/>
            <person name="Berger A."/>
            <person name="Berges H."/>
            <person name="Bidwell S."/>
            <person name="Bisseling T."/>
            <person name="Choisne N."/>
            <person name="Couloux A."/>
            <person name="Denny R."/>
            <person name="Deshpande S."/>
            <person name="Dai X."/>
            <person name="Doyle J.J."/>
            <person name="Dudez A.M."/>
            <person name="Farmer A.D."/>
            <person name="Fouteau S."/>
            <person name="Franken C."/>
            <person name="Gibelin C."/>
            <person name="Gish J."/>
            <person name="Goldstein S."/>
            <person name="Gonzalez A.J."/>
            <person name="Green P.J."/>
            <person name="Hallab A."/>
            <person name="Hartog M."/>
            <person name="Hua A."/>
            <person name="Humphray S.J."/>
            <person name="Jeong D.H."/>
            <person name="Jing Y."/>
            <person name="Jocker A."/>
            <person name="Kenton S.M."/>
            <person name="Kim D.J."/>
            <person name="Klee K."/>
            <person name="Lai H."/>
            <person name="Lang C."/>
            <person name="Lin S."/>
            <person name="Macmil S.L."/>
            <person name="Magdelenat G."/>
            <person name="Matthews L."/>
            <person name="McCorrison J."/>
            <person name="Monaghan E.L."/>
            <person name="Mun J.H."/>
            <person name="Najar F.Z."/>
            <person name="Nicholson C."/>
            <person name="Noirot C."/>
            <person name="O'Bleness M."/>
            <person name="Paule C.R."/>
            <person name="Poulain J."/>
            <person name="Prion F."/>
            <person name="Qin B."/>
            <person name="Qu C."/>
            <person name="Retzel E.F."/>
            <person name="Riddle C."/>
            <person name="Sallet E."/>
            <person name="Samain S."/>
            <person name="Samson N."/>
            <person name="Sanders I."/>
            <person name="Saurat O."/>
            <person name="Scarpelli C."/>
            <person name="Schiex T."/>
            <person name="Segurens B."/>
            <person name="Severin A.J."/>
            <person name="Sherrier D.J."/>
            <person name="Shi R."/>
            <person name="Sims S."/>
            <person name="Singer S.R."/>
            <person name="Sinharoy S."/>
            <person name="Sterck L."/>
            <person name="Viollet A."/>
            <person name="Wang B.B."/>
            <person name="Wang K."/>
            <person name="Wang M."/>
            <person name="Wang X."/>
            <person name="Warfsmann J."/>
            <person name="Weissenbach J."/>
            <person name="White D.D."/>
            <person name="White J.D."/>
            <person name="Wiley G.B."/>
            <person name="Wincker P."/>
            <person name="Xing Y."/>
            <person name="Yang L."/>
            <person name="Yao Z."/>
            <person name="Ying F."/>
            <person name="Zhai J."/>
            <person name="Zhou L."/>
            <person name="Zuber A."/>
            <person name="Denarie J."/>
            <person name="Dixon R.A."/>
            <person name="May G.D."/>
            <person name="Schwartz D.C."/>
            <person name="Rogers J."/>
            <person name="Quetier F."/>
            <person name="Town C.D."/>
            <person name="Roe B.A."/>
        </authorList>
    </citation>
    <scope>NUCLEOTIDE SEQUENCE [LARGE SCALE GENOMIC DNA]</scope>
    <source>
        <strain evidence="1">A17</strain>
        <strain evidence="4 5">cv. Jemalong A17</strain>
    </source>
</reference>
<dbReference type="EnsemblPlants" id="AES73420">
    <property type="protein sequence ID" value="AES73420"/>
    <property type="gene ID" value="MTR_3g104630"/>
</dbReference>
<gene>
    <name evidence="4" type="primary">11435223</name>
    <name evidence="1" type="ordered locus">MTR_3g104630</name>
    <name evidence="3" type="ORF">MtrunA17_Chr3g0135891</name>
</gene>
<reference evidence="3" key="6">
    <citation type="journal article" date="2018" name="Nat. Plants">
        <title>Whole-genome landscape of Medicago truncatula symbiotic genes.</title>
        <authorList>
            <person name="Pecrix Y."/>
            <person name="Gamas P."/>
            <person name="Carrere S."/>
        </authorList>
    </citation>
    <scope>NUCLEOTIDE SEQUENCE</scope>
    <source>
        <tissue evidence="3">Leaves</tissue>
    </source>
</reference>
<organism evidence="1 5">
    <name type="scientific">Medicago truncatula</name>
    <name type="common">Barrel medic</name>
    <name type="synonym">Medicago tribuloides</name>
    <dbReference type="NCBI Taxonomy" id="3880"/>
    <lineage>
        <taxon>Eukaryota</taxon>
        <taxon>Viridiplantae</taxon>
        <taxon>Streptophyta</taxon>
        <taxon>Embryophyta</taxon>
        <taxon>Tracheophyta</taxon>
        <taxon>Spermatophyta</taxon>
        <taxon>Magnoliopsida</taxon>
        <taxon>eudicotyledons</taxon>
        <taxon>Gunneridae</taxon>
        <taxon>Pentapetalae</taxon>
        <taxon>rosids</taxon>
        <taxon>fabids</taxon>
        <taxon>Fabales</taxon>
        <taxon>Fabaceae</taxon>
        <taxon>Papilionoideae</taxon>
        <taxon>50 kb inversion clade</taxon>
        <taxon>NPAAA clade</taxon>
        <taxon>Hologalegina</taxon>
        <taxon>IRL clade</taxon>
        <taxon>Trifolieae</taxon>
        <taxon>Medicago</taxon>
    </lineage>
</organism>
<dbReference type="PaxDb" id="3880-AES73420"/>
<accession>G7J8B3</accession>